<comment type="caution">
    <text evidence="12">The sequence shown here is derived from an EMBL/GenBank/DDBJ whole genome shotgun (WGS) entry which is preliminary data.</text>
</comment>
<organism evidence="12 13">
    <name type="scientific">Phascolarctobacterium faecium</name>
    <dbReference type="NCBI Taxonomy" id="33025"/>
    <lineage>
        <taxon>Bacteria</taxon>
        <taxon>Bacillati</taxon>
        <taxon>Bacillota</taxon>
        <taxon>Negativicutes</taxon>
        <taxon>Acidaminococcales</taxon>
        <taxon>Acidaminococcaceae</taxon>
        <taxon>Phascolarctobacterium</taxon>
    </lineage>
</organism>
<name>A0ABW9S4S7_9FIRM</name>
<evidence type="ECO:0000313" key="12">
    <source>
        <dbReference type="EMBL" id="MTU04563.1"/>
    </source>
</evidence>
<evidence type="ECO:0000256" key="4">
    <source>
        <dbReference type="ARBA" id="ARBA00022692"/>
    </source>
</evidence>
<keyword evidence="4 8" id="KW-0812">Transmembrane</keyword>
<dbReference type="InterPro" id="IPR039426">
    <property type="entry name" value="TonB-dep_rcpt-like"/>
</dbReference>
<dbReference type="InterPro" id="IPR037066">
    <property type="entry name" value="Plug_dom_sf"/>
</dbReference>
<evidence type="ECO:0000256" key="5">
    <source>
        <dbReference type="ARBA" id="ARBA00023077"/>
    </source>
</evidence>
<keyword evidence="5 9" id="KW-0798">TonB box</keyword>
<feature type="domain" description="TonB-dependent receptor plug" evidence="11">
    <location>
        <begin position="49"/>
        <end position="154"/>
    </location>
</feature>
<evidence type="ECO:0000259" key="11">
    <source>
        <dbReference type="Pfam" id="PF07715"/>
    </source>
</evidence>
<protein>
    <submittedName>
        <fullName evidence="12">TonB-dependent receptor</fullName>
    </submittedName>
</protein>
<dbReference type="CDD" id="cd01347">
    <property type="entry name" value="ligand_gated_channel"/>
    <property type="match status" value="1"/>
</dbReference>
<dbReference type="Gene3D" id="2.170.130.10">
    <property type="entry name" value="TonB-dependent receptor, plug domain"/>
    <property type="match status" value="1"/>
</dbReference>
<dbReference type="Gene3D" id="2.40.170.20">
    <property type="entry name" value="TonB-dependent receptor, beta-barrel domain"/>
    <property type="match status" value="1"/>
</dbReference>
<keyword evidence="6 8" id="KW-0472">Membrane</keyword>
<evidence type="ECO:0000256" key="6">
    <source>
        <dbReference type="ARBA" id="ARBA00023136"/>
    </source>
</evidence>
<evidence type="ECO:0000256" key="8">
    <source>
        <dbReference type="PROSITE-ProRule" id="PRU01360"/>
    </source>
</evidence>
<evidence type="ECO:0000256" key="7">
    <source>
        <dbReference type="ARBA" id="ARBA00023237"/>
    </source>
</evidence>
<dbReference type="RefSeq" id="WP_154338829.1">
    <property type="nucleotide sequence ID" value="NZ_WNBG01000007.1"/>
</dbReference>
<evidence type="ECO:0000256" key="2">
    <source>
        <dbReference type="ARBA" id="ARBA00022448"/>
    </source>
</evidence>
<dbReference type="Pfam" id="PF00593">
    <property type="entry name" value="TonB_dep_Rec_b-barrel"/>
    <property type="match status" value="1"/>
</dbReference>
<dbReference type="EMBL" id="WNBW01000008">
    <property type="protein sequence ID" value="MTU04563.1"/>
    <property type="molecule type" value="Genomic_DNA"/>
</dbReference>
<dbReference type="PANTHER" id="PTHR30069:SF28">
    <property type="entry name" value="TONB-DEPENDENT RECEPTOR YNCD-RELATED"/>
    <property type="match status" value="1"/>
</dbReference>
<keyword evidence="2 8" id="KW-0813">Transport</keyword>
<evidence type="ECO:0000256" key="3">
    <source>
        <dbReference type="ARBA" id="ARBA00022452"/>
    </source>
</evidence>
<dbReference type="InterPro" id="IPR036942">
    <property type="entry name" value="Beta-barrel_TonB_sf"/>
</dbReference>
<dbReference type="SUPFAM" id="SSF56935">
    <property type="entry name" value="Porins"/>
    <property type="match status" value="1"/>
</dbReference>
<comment type="subcellular location">
    <subcellularLocation>
        <location evidence="1 8">Cell outer membrane</location>
        <topology evidence="1 8">Multi-pass membrane protein</topology>
    </subcellularLocation>
</comment>
<gene>
    <name evidence="12" type="ORF">GMD18_09150</name>
</gene>
<evidence type="ECO:0000256" key="9">
    <source>
        <dbReference type="RuleBase" id="RU003357"/>
    </source>
</evidence>
<dbReference type="InterPro" id="IPR012910">
    <property type="entry name" value="Plug_dom"/>
</dbReference>
<keyword evidence="12" id="KW-0675">Receptor</keyword>
<dbReference type="PANTHER" id="PTHR30069">
    <property type="entry name" value="TONB-DEPENDENT OUTER MEMBRANE RECEPTOR"/>
    <property type="match status" value="1"/>
</dbReference>
<dbReference type="InterPro" id="IPR000531">
    <property type="entry name" value="Beta-barrel_TonB"/>
</dbReference>
<keyword evidence="3 8" id="KW-1134">Transmembrane beta strand</keyword>
<sequence>MVKVVLMGLLTSSNVIWGGTLVHAEEPNQAFTLDPMVVTATRTPIESFKTNANVNVITKEQIERQHYESLQDALRDVPGVQILDYGRSGYEMSSALRINGSESVVVLIDGVRVNQANVATFPATVFSALDNVEKIEVLKGTASTLYGSDAKGGVINIITRKIDGQHTKFSAAVGTASREQYKFLNEGRNDRWGYNVYANKQIMGNLKDGDGKTIPQSLNAETFGFKITNDISKKANITLSYDAYKSDFMYLDNFYGGGIFKGKHDTSDWTIRYEHEIDKTSNNQFVIKRFERDVDRRGEFGSIYKNNVKSIIISDQYTKQIGDNNTIVFGGEYNTHDVYYNTGSSAASSESLNSKALYLQDSWNITDALLLTSGIRYDNHSLAGDKWTPKFNLGYTFSDRTNAYISYGKFFVTPVYYNYFGTYANPNIKPETGNTIELGINHKFDDNFNFTAHVYKTETDNKIGYDSSIKKYVNIAKEKLTGWDMQLTKTFTKEFNMFVGYTHLNVEQTQDGITTYMNGGYLPKDSINIGVNYTNEKLDVGLVGRGIFGKGEDKPDYMFPCKNYWVVDLGINYKVNKNIKTFVKVNNLFDKLYSEQSGSSAVEPTRWYTREGRNFLVGMEYNF</sequence>
<keyword evidence="7 8" id="KW-0998">Cell outer membrane</keyword>
<accession>A0ABW9S4S7</accession>
<feature type="domain" description="TonB-dependent receptor-like beta-barrel" evidence="10">
    <location>
        <begin position="194"/>
        <end position="588"/>
    </location>
</feature>
<dbReference type="Proteomes" id="UP000443070">
    <property type="component" value="Unassembled WGS sequence"/>
</dbReference>
<comment type="similarity">
    <text evidence="8 9">Belongs to the TonB-dependent receptor family.</text>
</comment>
<evidence type="ECO:0000313" key="13">
    <source>
        <dbReference type="Proteomes" id="UP000443070"/>
    </source>
</evidence>
<reference evidence="12 13" key="1">
    <citation type="journal article" date="2019" name="Nat. Med.">
        <title>A library of human gut bacterial isolates paired with longitudinal multiomics data enables mechanistic microbiome research.</title>
        <authorList>
            <person name="Poyet M."/>
            <person name="Groussin M."/>
            <person name="Gibbons S.M."/>
            <person name="Avila-Pacheco J."/>
            <person name="Jiang X."/>
            <person name="Kearney S.M."/>
            <person name="Perrotta A.R."/>
            <person name="Berdy B."/>
            <person name="Zhao S."/>
            <person name="Lieberman T.D."/>
            <person name="Swanson P.K."/>
            <person name="Smith M."/>
            <person name="Roesemann S."/>
            <person name="Alexander J.E."/>
            <person name="Rich S.A."/>
            <person name="Livny J."/>
            <person name="Vlamakis H."/>
            <person name="Clish C."/>
            <person name="Bullock K."/>
            <person name="Deik A."/>
            <person name="Scott J."/>
            <person name="Pierce K.A."/>
            <person name="Xavier R.J."/>
            <person name="Alm E.J."/>
        </authorList>
    </citation>
    <scope>NUCLEOTIDE SEQUENCE [LARGE SCALE GENOMIC DNA]</scope>
    <source>
        <strain evidence="12 13">BIOML-A3</strain>
    </source>
</reference>
<keyword evidence="13" id="KW-1185">Reference proteome</keyword>
<evidence type="ECO:0000256" key="1">
    <source>
        <dbReference type="ARBA" id="ARBA00004571"/>
    </source>
</evidence>
<evidence type="ECO:0000259" key="10">
    <source>
        <dbReference type="Pfam" id="PF00593"/>
    </source>
</evidence>
<proteinExistence type="inferred from homology"/>
<dbReference type="PROSITE" id="PS52016">
    <property type="entry name" value="TONB_DEPENDENT_REC_3"/>
    <property type="match status" value="1"/>
</dbReference>
<dbReference type="Pfam" id="PF07715">
    <property type="entry name" value="Plug"/>
    <property type="match status" value="1"/>
</dbReference>